<dbReference type="EMBL" id="CP001634">
    <property type="protein sequence ID" value="ACR80077.1"/>
    <property type="molecule type" value="Genomic_DNA"/>
</dbReference>
<dbReference type="Proteomes" id="UP000002382">
    <property type="component" value="Chromosome"/>
</dbReference>
<dbReference type="InterPro" id="IPR021153">
    <property type="entry name" value="HrcA_C"/>
</dbReference>
<evidence type="ECO:0000259" key="6">
    <source>
        <dbReference type="Pfam" id="PF01628"/>
    </source>
</evidence>
<keyword evidence="2 5" id="KW-0805">Transcription regulation</keyword>
<dbReference type="PANTHER" id="PTHR34824">
    <property type="entry name" value="HEAT-INDUCIBLE TRANSCRIPTION REPRESSOR HRCA"/>
    <property type="match status" value="1"/>
</dbReference>
<protein>
    <recommendedName>
        <fullName evidence="5">Heat-inducible transcription repressor HrcA</fullName>
    </recommendedName>
</protein>
<dbReference type="STRING" id="521045.Kole_1384"/>
<reference evidence="7 8" key="1">
    <citation type="submission" date="2009-06" db="EMBL/GenBank/DDBJ databases">
        <title>Complete sequence of Thermotogales bacterium TBF 19.5.1.</title>
        <authorList>
            <consortium name="US DOE Joint Genome Institute"/>
            <person name="Lucas S."/>
            <person name="Copeland A."/>
            <person name="Lapidus A."/>
            <person name="Glavina del Rio T."/>
            <person name="Tice H."/>
            <person name="Bruce D."/>
            <person name="Goodwin L."/>
            <person name="Pitluck S."/>
            <person name="Chertkov O."/>
            <person name="Brettin T."/>
            <person name="Detter J.C."/>
            <person name="Han C."/>
            <person name="Schmutz J."/>
            <person name="Larimer F."/>
            <person name="Land M."/>
            <person name="Hauser L."/>
            <person name="Kyrpides N."/>
            <person name="Ovchinnikova G."/>
            <person name="Noll K."/>
        </authorList>
    </citation>
    <scope>NUCLEOTIDE SEQUENCE [LARGE SCALE GENOMIC DNA]</scope>
    <source>
        <strain evidence="8">ATCC BAA-1733 / DSM 21960 / TBF 19.5.1</strain>
    </source>
</reference>
<reference evidence="7 8" key="2">
    <citation type="journal article" date="2011" name="J. Bacteriol.">
        <title>Genome Sequence of Kosmotoga olearia Strain TBF 19.5.1, a Thermophilic Bacterium with a Wide Growth Temperature Range, Isolated from the Troll B Oil Platform in the North Sea.</title>
        <authorList>
            <person name="Swithers K.S."/>
            <person name="Dipippo J.L."/>
            <person name="Bruce D.C."/>
            <person name="Detter C."/>
            <person name="Tapia R."/>
            <person name="Han S."/>
            <person name="Goodwin L.A."/>
            <person name="Han J."/>
            <person name="Woyke T."/>
            <person name="Pitluck S."/>
            <person name="Pennacchio L."/>
            <person name="Nolan M."/>
            <person name="Mikhailova N."/>
            <person name="Land M.L."/>
            <person name="Nesbo C.L."/>
            <person name="Gogarten J.P."/>
            <person name="Noll K.M."/>
        </authorList>
    </citation>
    <scope>NUCLEOTIDE SEQUENCE [LARGE SCALE GENOMIC DNA]</scope>
    <source>
        <strain evidence="8">ATCC BAA-1733 / DSM 21960 / TBF 19.5.1</strain>
    </source>
</reference>
<dbReference type="SUPFAM" id="SSF55781">
    <property type="entry name" value="GAF domain-like"/>
    <property type="match status" value="1"/>
</dbReference>
<dbReference type="SUPFAM" id="SSF46785">
    <property type="entry name" value="Winged helix' DNA-binding domain"/>
    <property type="match status" value="1"/>
</dbReference>
<dbReference type="NCBIfam" id="TIGR00331">
    <property type="entry name" value="hrcA"/>
    <property type="match status" value="1"/>
</dbReference>
<dbReference type="HOGENOM" id="CLU_050019_1_0_0"/>
<gene>
    <name evidence="5" type="primary">hrcA</name>
    <name evidence="7" type="ordered locus">Kole_1384</name>
</gene>
<evidence type="ECO:0000256" key="4">
    <source>
        <dbReference type="ARBA" id="ARBA00023163"/>
    </source>
</evidence>
<dbReference type="InterPro" id="IPR002571">
    <property type="entry name" value="HrcA"/>
</dbReference>
<keyword evidence="3 5" id="KW-0346">Stress response</keyword>
<dbReference type="InterPro" id="IPR029016">
    <property type="entry name" value="GAF-like_dom_sf"/>
</dbReference>
<dbReference type="KEGG" id="kol:Kole_1384"/>
<dbReference type="HAMAP" id="MF_00081">
    <property type="entry name" value="HrcA"/>
    <property type="match status" value="1"/>
</dbReference>
<proteinExistence type="inferred from homology"/>
<sequence>MPARRKTDGPKLNDRQVRVLYCITREYITHGKPVSSKQVLERSDLMYSSATIRNDMRKLEFLGYIYQPHTSAGRIPTDKGLRFYLESIKELNDELKESSAAISLRQVSVIGDIEHLLMGMARIIAKVSSAFVMVERPDIDKLVVKHVAISPVTEGYLNVTVVTDLGVTVNSTVFAGYEYHNYLDLQKRVNSVVAGKTIGEIREGLRNFKLVQEQWYSKEIEELFYFLGGVFENDGGERYYKYGLEYLVTNKNLGWQDISGLVKYIENPRKLEILMSKFSEVSTEKVLIGNEIEIPELKNFALFVAPYKRFSEKLGMIVIMASKINLYETTYAYLRFASNRLSEAFSKR</sequence>
<dbReference type="RefSeq" id="WP_015868724.1">
    <property type="nucleotide sequence ID" value="NC_012785.1"/>
</dbReference>
<dbReference type="AlphaFoldDB" id="C5CDR5"/>
<evidence type="ECO:0000313" key="8">
    <source>
        <dbReference type="Proteomes" id="UP000002382"/>
    </source>
</evidence>
<dbReference type="InterPro" id="IPR036390">
    <property type="entry name" value="WH_DNA-bd_sf"/>
</dbReference>
<comment type="function">
    <text evidence="5">Negative regulator of class I heat shock genes (grpE-dnaK-dnaJ and groELS operons). Prevents heat-shock induction of these operons.</text>
</comment>
<comment type="similarity">
    <text evidence="5">Belongs to the HrcA family.</text>
</comment>
<dbReference type="GO" id="GO:0045892">
    <property type="term" value="P:negative regulation of DNA-templated transcription"/>
    <property type="evidence" value="ECO:0007669"/>
    <property type="project" value="UniProtKB-UniRule"/>
</dbReference>
<dbReference type="Gene3D" id="1.10.10.10">
    <property type="entry name" value="Winged helix-like DNA-binding domain superfamily/Winged helix DNA-binding domain"/>
    <property type="match status" value="1"/>
</dbReference>
<keyword evidence="4 5" id="KW-0804">Transcription</keyword>
<dbReference type="InterPro" id="IPR023120">
    <property type="entry name" value="WHTH_transcript_rep_HrcA_IDD"/>
</dbReference>
<dbReference type="Pfam" id="PF01628">
    <property type="entry name" value="HrcA"/>
    <property type="match status" value="1"/>
</dbReference>
<dbReference type="Gene3D" id="3.30.390.60">
    <property type="entry name" value="Heat-inducible transcription repressor hrca homolog, domain 3"/>
    <property type="match status" value="1"/>
</dbReference>
<dbReference type="GO" id="GO:0003677">
    <property type="term" value="F:DNA binding"/>
    <property type="evidence" value="ECO:0007669"/>
    <property type="project" value="InterPro"/>
</dbReference>
<evidence type="ECO:0000256" key="1">
    <source>
        <dbReference type="ARBA" id="ARBA00022491"/>
    </source>
</evidence>
<organism evidence="7 8">
    <name type="scientific">Kosmotoga olearia (strain ATCC BAA-1733 / DSM 21960 / TBF 19.5.1)</name>
    <dbReference type="NCBI Taxonomy" id="521045"/>
    <lineage>
        <taxon>Bacteria</taxon>
        <taxon>Thermotogati</taxon>
        <taxon>Thermotogota</taxon>
        <taxon>Thermotogae</taxon>
        <taxon>Kosmotogales</taxon>
        <taxon>Kosmotogaceae</taxon>
        <taxon>Kosmotoga</taxon>
    </lineage>
</organism>
<dbReference type="Gene3D" id="3.30.450.40">
    <property type="match status" value="1"/>
</dbReference>
<evidence type="ECO:0000256" key="5">
    <source>
        <dbReference type="HAMAP-Rule" id="MF_00081"/>
    </source>
</evidence>
<feature type="domain" description="Heat-inducible transcription repressor HrcA C-terminal" evidence="6">
    <location>
        <begin position="114"/>
        <end position="323"/>
    </location>
</feature>
<accession>C5CDR5</accession>
<evidence type="ECO:0000313" key="7">
    <source>
        <dbReference type="EMBL" id="ACR80077.1"/>
    </source>
</evidence>
<evidence type="ECO:0000256" key="3">
    <source>
        <dbReference type="ARBA" id="ARBA00023016"/>
    </source>
</evidence>
<dbReference type="PIRSF" id="PIRSF005485">
    <property type="entry name" value="HrcA"/>
    <property type="match status" value="1"/>
</dbReference>
<keyword evidence="8" id="KW-1185">Reference proteome</keyword>
<dbReference type="OrthoDB" id="9783139at2"/>
<dbReference type="InterPro" id="IPR036388">
    <property type="entry name" value="WH-like_DNA-bd_sf"/>
</dbReference>
<keyword evidence="1 5" id="KW-0678">Repressor</keyword>
<dbReference type="eggNOG" id="COG1420">
    <property type="taxonomic scope" value="Bacteria"/>
</dbReference>
<evidence type="ECO:0000256" key="2">
    <source>
        <dbReference type="ARBA" id="ARBA00023015"/>
    </source>
</evidence>
<dbReference type="PANTHER" id="PTHR34824:SF1">
    <property type="entry name" value="HEAT-INDUCIBLE TRANSCRIPTION REPRESSOR HRCA"/>
    <property type="match status" value="1"/>
</dbReference>
<name>C5CDR5_KOSOT</name>